<dbReference type="VEuPathDB" id="VectorBase:RPRC001413"/>
<dbReference type="InterPro" id="IPR043502">
    <property type="entry name" value="DNA/RNA_pol_sf"/>
</dbReference>
<dbReference type="HOGENOM" id="CLU_2349288_0_0_1"/>
<dbReference type="OMA" id="IADQHRF"/>
<name>T1HBK1_RHOPR</name>
<dbReference type="InterPro" id="IPR000477">
    <property type="entry name" value="RT_dom"/>
</dbReference>
<organism evidence="1 2">
    <name type="scientific">Rhodnius prolixus</name>
    <name type="common">Triatomid bug</name>
    <dbReference type="NCBI Taxonomy" id="13249"/>
    <lineage>
        <taxon>Eukaryota</taxon>
        <taxon>Metazoa</taxon>
        <taxon>Ecdysozoa</taxon>
        <taxon>Arthropoda</taxon>
        <taxon>Hexapoda</taxon>
        <taxon>Insecta</taxon>
        <taxon>Pterygota</taxon>
        <taxon>Neoptera</taxon>
        <taxon>Paraneoptera</taxon>
        <taxon>Hemiptera</taxon>
        <taxon>Heteroptera</taxon>
        <taxon>Panheteroptera</taxon>
        <taxon>Cimicomorpha</taxon>
        <taxon>Reduviidae</taxon>
        <taxon>Triatominae</taxon>
        <taxon>Rhodnius</taxon>
    </lineage>
</organism>
<dbReference type="AlphaFoldDB" id="T1HBK1"/>
<dbReference type="PROSITE" id="PS50878">
    <property type="entry name" value="RT_POL"/>
    <property type="match status" value="1"/>
</dbReference>
<dbReference type="EnsemblMetazoa" id="RPRC001413-RA">
    <property type="protein sequence ID" value="RPRC001413-PA"/>
    <property type="gene ID" value="RPRC001413"/>
</dbReference>
<sequence length="97" mass="11089">MSDYMAYADDVAIIARSKTALRETFLELVEGAAGYGLKINEEKTKYKVTTRPARCFKELIADQHRFEGVSEFKYLGAVLTRQKCGKPRYRKCDSGRK</sequence>
<dbReference type="SUPFAM" id="SSF56672">
    <property type="entry name" value="DNA/RNA polymerases"/>
    <property type="match status" value="1"/>
</dbReference>
<dbReference type="Pfam" id="PF00078">
    <property type="entry name" value="RVT_1"/>
    <property type="match status" value="1"/>
</dbReference>
<dbReference type="EMBL" id="ACPB03013234">
    <property type="status" value="NOT_ANNOTATED_CDS"/>
    <property type="molecule type" value="Genomic_DNA"/>
</dbReference>
<accession>T1HBK1</accession>
<dbReference type="GO" id="GO:0071897">
    <property type="term" value="P:DNA biosynthetic process"/>
    <property type="evidence" value="ECO:0007669"/>
    <property type="project" value="UniProtKB-ARBA"/>
</dbReference>
<dbReference type="InParanoid" id="T1HBK1"/>
<protein>
    <submittedName>
        <fullName evidence="1">Reverse transcriptase domain-containing protein</fullName>
    </submittedName>
</protein>
<proteinExistence type="predicted"/>
<reference evidence="1" key="1">
    <citation type="submission" date="2015-05" db="UniProtKB">
        <authorList>
            <consortium name="EnsemblMetazoa"/>
        </authorList>
    </citation>
    <scope>IDENTIFICATION</scope>
</reference>
<evidence type="ECO:0000313" key="2">
    <source>
        <dbReference type="Proteomes" id="UP000015103"/>
    </source>
</evidence>
<keyword evidence="2" id="KW-1185">Reference proteome</keyword>
<evidence type="ECO:0000313" key="1">
    <source>
        <dbReference type="EnsemblMetazoa" id="RPRC001413-PA"/>
    </source>
</evidence>
<dbReference type="Proteomes" id="UP000015103">
    <property type="component" value="Unassembled WGS sequence"/>
</dbReference>